<evidence type="ECO:0000313" key="8">
    <source>
        <dbReference type="Proteomes" id="UP000001357"/>
    </source>
</evidence>
<dbReference type="GO" id="GO:0016787">
    <property type="term" value="F:hydrolase activity"/>
    <property type="evidence" value="ECO:0007669"/>
    <property type="project" value="UniProtKB-KW"/>
</dbReference>
<dbReference type="PANTHER" id="PTHR22748:SF4">
    <property type="entry name" value="DNA-(APURINIC OR APYRIMIDINIC SITE) ENDONUCLEASE 2"/>
    <property type="match status" value="1"/>
</dbReference>
<evidence type="ECO:0000256" key="1">
    <source>
        <dbReference type="ARBA" id="ARBA00022723"/>
    </source>
</evidence>
<proteinExistence type="predicted"/>
<dbReference type="KEGG" id="mbr:MONBRDRAFT_37054"/>
<organism evidence="7 8">
    <name type="scientific">Monosiga brevicollis</name>
    <name type="common">Choanoflagellate</name>
    <dbReference type="NCBI Taxonomy" id="81824"/>
    <lineage>
        <taxon>Eukaryota</taxon>
        <taxon>Choanoflagellata</taxon>
        <taxon>Craspedida</taxon>
        <taxon>Salpingoecidae</taxon>
        <taxon>Monosiga</taxon>
    </lineage>
</organism>
<evidence type="ECO:0000256" key="4">
    <source>
        <dbReference type="PIRSR" id="PIRSR604808-2"/>
    </source>
</evidence>
<dbReference type="InterPro" id="IPR036691">
    <property type="entry name" value="Endo/exonu/phosph_ase_sf"/>
</dbReference>
<dbReference type="SUPFAM" id="SSF56219">
    <property type="entry name" value="DNase I-like"/>
    <property type="match status" value="1"/>
</dbReference>
<dbReference type="GeneID" id="5891047"/>
<dbReference type="GO" id="GO:0046872">
    <property type="term" value="F:metal ion binding"/>
    <property type="evidence" value="ECO:0007669"/>
    <property type="project" value="UniProtKB-KW"/>
</dbReference>
<keyword evidence="4" id="KW-0464">Manganese</keyword>
<feature type="region of interest" description="Disordered" evidence="6">
    <location>
        <begin position="284"/>
        <end position="303"/>
    </location>
</feature>
<evidence type="ECO:0008006" key="9">
    <source>
        <dbReference type="Google" id="ProtNLM"/>
    </source>
</evidence>
<feature type="compositionally biased region" description="Polar residues" evidence="6">
    <location>
        <begin position="471"/>
        <end position="481"/>
    </location>
</feature>
<evidence type="ECO:0000256" key="6">
    <source>
        <dbReference type="SAM" id="MobiDB-lite"/>
    </source>
</evidence>
<dbReference type="GO" id="GO:0004518">
    <property type="term" value="F:nuclease activity"/>
    <property type="evidence" value="ECO:0007669"/>
    <property type="project" value="InterPro"/>
</dbReference>
<dbReference type="Gene3D" id="3.60.10.10">
    <property type="entry name" value="Endonuclease/exonuclease/phosphatase"/>
    <property type="match status" value="1"/>
</dbReference>
<keyword evidence="8" id="KW-1185">Reference proteome</keyword>
<dbReference type="Proteomes" id="UP000001357">
    <property type="component" value="Unassembled WGS sequence"/>
</dbReference>
<keyword evidence="1 4" id="KW-0479">Metal-binding</keyword>
<feature type="region of interest" description="Disordered" evidence="6">
    <location>
        <begin position="405"/>
        <end position="481"/>
    </location>
</feature>
<evidence type="ECO:0000256" key="3">
    <source>
        <dbReference type="ARBA" id="ARBA00022842"/>
    </source>
</evidence>
<dbReference type="GO" id="GO:0006281">
    <property type="term" value="P:DNA repair"/>
    <property type="evidence" value="ECO:0007669"/>
    <property type="project" value="InterPro"/>
</dbReference>
<gene>
    <name evidence="7" type="ORF">MONBRDRAFT_37054</name>
</gene>
<dbReference type="eggNOG" id="ENOG502S8UN">
    <property type="taxonomic scope" value="Eukaryota"/>
</dbReference>
<dbReference type="RefSeq" id="XP_001745781.1">
    <property type="nucleotide sequence ID" value="XM_001745729.1"/>
</dbReference>
<protein>
    <recommendedName>
        <fullName evidence="9">Endonuclease/exonuclease/phosphatase domain-containing protein</fullName>
    </recommendedName>
</protein>
<name>A9UZB8_MONBE</name>
<accession>A9UZB8</accession>
<sequence length="481" mass="52397">MACQPLHLISWNVAAHRKFSLHRSCLMFCAGTTQLALFNVYVPNDGAGSSRLPYKMKFLTALRECMGKAKAEGYFVVLVGDLNIARRAEARLQQAWPTLHAAIEARSVEPIEVSFKGTGRQTKYRLILRSVAGKKVIIGSTHTDEQRARHSVSLEARHVTDPDDATRILRVHDGGELHVEQLIDIWEKVLGIELAEMERRALATIANRVTSPPCGRWIDDLLSVPSSVPQNPLAMLDSFTTLHPTAQARFTCWDQYKNRRYENRGSRIDYVLLDQDLAGLLVGSIAPPPAPPGSGEPNDRPSLVTTAAADCANAPQLVANGWCRNPHCERCAQAATTSQYRDHIGVSALLKVVVQTTLEQQEARTRAAQPFKSQTRISSFFSKSGEGVASVAPLIKPKISAAAKSPSNLELPPSQASSPSTVPDSEHRPSPKRRKSASSGASRKGRANSVSGSSRSKGSLKPVATKHRISTFFQSASSTKS</sequence>
<dbReference type="EMBL" id="CH991551">
    <property type="protein sequence ID" value="EDQ89205.1"/>
    <property type="molecule type" value="Genomic_DNA"/>
</dbReference>
<feature type="compositionally biased region" description="Low complexity" evidence="6">
    <location>
        <begin position="437"/>
        <end position="459"/>
    </location>
</feature>
<feature type="binding site" evidence="4">
    <location>
        <position position="81"/>
    </location>
    <ligand>
        <name>Mg(2+)</name>
        <dbReference type="ChEBI" id="CHEBI:18420"/>
        <label>1</label>
    </ligand>
</feature>
<dbReference type="InterPro" id="IPR004808">
    <property type="entry name" value="AP_endonuc_1"/>
</dbReference>
<keyword evidence="2" id="KW-0378">Hydrolase</keyword>
<evidence type="ECO:0000256" key="2">
    <source>
        <dbReference type="ARBA" id="ARBA00022801"/>
    </source>
</evidence>
<feature type="compositionally biased region" description="Polar residues" evidence="6">
    <location>
        <begin position="414"/>
        <end position="423"/>
    </location>
</feature>
<comment type="cofactor">
    <cofactor evidence="4">
        <name>Mg(2+)</name>
        <dbReference type="ChEBI" id="CHEBI:18420"/>
    </cofactor>
    <cofactor evidence="4">
        <name>Mn(2+)</name>
        <dbReference type="ChEBI" id="CHEBI:29035"/>
    </cofactor>
    <text evidence="4">Probably binds two magnesium or manganese ions per subunit.</text>
</comment>
<feature type="site" description="Important for catalytic activity" evidence="5">
    <location>
        <position position="269"/>
    </location>
</feature>
<evidence type="ECO:0000256" key="5">
    <source>
        <dbReference type="PIRSR" id="PIRSR604808-3"/>
    </source>
</evidence>
<feature type="binding site" evidence="4">
    <location>
        <position position="83"/>
    </location>
    <ligand>
        <name>Mg(2+)</name>
        <dbReference type="ChEBI" id="CHEBI:18420"/>
        <label>1</label>
    </ligand>
</feature>
<evidence type="ECO:0000313" key="7">
    <source>
        <dbReference type="EMBL" id="EDQ89205.1"/>
    </source>
</evidence>
<dbReference type="PANTHER" id="PTHR22748">
    <property type="entry name" value="AP ENDONUCLEASE"/>
    <property type="match status" value="1"/>
</dbReference>
<dbReference type="AlphaFoldDB" id="A9UZB8"/>
<dbReference type="InParanoid" id="A9UZB8"/>
<reference evidence="7 8" key="1">
    <citation type="journal article" date="2008" name="Nature">
        <title>The genome of the choanoflagellate Monosiga brevicollis and the origin of metazoans.</title>
        <authorList>
            <consortium name="JGI Sequencing"/>
            <person name="King N."/>
            <person name="Westbrook M.J."/>
            <person name="Young S.L."/>
            <person name="Kuo A."/>
            <person name="Abedin M."/>
            <person name="Chapman J."/>
            <person name="Fairclough S."/>
            <person name="Hellsten U."/>
            <person name="Isogai Y."/>
            <person name="Letunic I."/>
            <person name="Marr M."/>
            <person name="Pincus D."/>
            <person name="Putnam N."/>
            <person name="Rokas A."/>
            <person name="Wright K.J."/>
            <person name="Zuzow R."/>
            <person name="Dirks W."/>
            <person name="Good M."/>
            <person name="Goodstein D."/>
            <person name="Lemons D."/>
            <person name="Li W."/>
            <person name="Lyons J.B."/>
            <person name="Morris A."/>
            <person name="Nichols S."/>
            <person name="Richter D.J."/>
            <person name="Salamov A."/>
            <person name="Bork P."/>
            <person name="Lim W.A."/>
            <person name="Manning G."/>
            <person name="Miller W.T."/>
            <person name="McGinnis W."/>
            <person name="Shapiro H."/>
            <person name="Tjian R."/>
            <person name="Grigoriev I.V."/>
            <person name="Rokhsar D."/>
        </authorList>
    </citation>
    <scope>NUCLEOTIDE SEQUENCE [LARGE SCALE GENOMIC DNA]</scope>
    <source>
        <strain evidence="8">MX1 / ATCC 50154</strain>
    </source>
</reference>
<feature type="site" description="Transition state stabilizer" evidence="5">
    <location>
        <position position="83"/>
    </location>
</feature>
<keyword evidence="3 4" id="KW-0460">Magnesium</keyword>